<keyword evidence="1" id="KW-0732">Signal</keyword>
<evidence type="ECO:0000313" key="2">
    <source>
        <dbReference type="EMBL" id="TKK90503.1"/>
    </source>
</evidence>
<keyword evidence="3" id="KW-1185">Reference proteome</keyword>
<accession>A0A4V5V126</accession>
<comment type="caution">
    <text evidence="2">The sequence shown here is derived from an EMBL/GenBank/DDBJ whole genome shotgun (WGS) entry which is preliminary data.</text>
</comment>
<dbReference type="OrthoDB" id="3385666at2"/>
<evidence type="ECO:0000313" key="3">
    <source>
        <dbReference type="Proteomes" id="UP000308705"/>
    </source>
</evidence>
<feature type="signal peptide" evidence="1">
    <location>
        <begin position="1"/>
        <end position="27"/>
    </location>
</feature>
<name>A0A4V5V126_9ACTN</name>
<sequence length="250" mass="26121">MRLRTTLLVALLSLVTACGGGEPAATAAEPERSAPATPVAVLRAEGGFVTASMNVLRAPRVVVYGDGLVIADAAYKMTISAAEVTQTVDALKKYLTGQPPTATPKPGAPMVTDIPATVLGVAGDDGKLIEVRAEALDQVADFYPKELVDAKKLLDGLAAKAAEKKEAYTSDRVRVVAESVPTAEGERTPWPAGVPEPSGKIDPVWQKDLAGTEVPALVKAAPPVPDAGLPIFETKSGVFVLSWRYLLPNE</sequence>
<reference evidence="2 3" key="1">
    <citation type="submission" date="2019-04" db="EMBL/GenBank/DDBJ databases">
        <title>Herbidospora sp. NEAU-GS14.nov., a novel actinomycete isolated from soil.</title>
        <authorList>
            <person name="Han L."/>
        </authorList>
    </citation>
    <scope>NUCLEOTIDE SEQUENCE [LARGE SCALE GENOMIC DNA]</scope>
    <source>
        <strain evidence="2 3">NEAU-GS14</strain>
    </source>
</reference>
<dbReference type="PROSITE" id="PS51257">
    <property type="entry name" value="PROKAR_LIPOPROTEIN"/>
    <property type="match status" value="1"/>
</dbReference>
<dbReference type="Proteomes" id="UP000308705">
    <property type="component" value="Unassembled WGS sequence"/>
</dbReference>
<feature type="chain" id="PRO_5020656154" evidence="1">
    <location>
        <begin position="28"/>
        <end position="250"/>
    </location>
</feature>
<dbReference type="EMBL" id="SZQA01000003">
    <property type="protein sequence ID" value="TKK90503.1"/>
    <property type="molecule type" value="Genomic_DNA"/>
</dbReference>
<evidence type="ECO:0000256" key="1">
    <source>
        <dbReference type="SAM" id="SignalP"/>
    </source>
</evidence>
<gene>
    <name evidence="2" type="ORF">FDA94_05775</name>
</gene>
<organism evidence="2 3">
    <name type="scientific">Herbidospora galbida</name>
    <dbReference type="NCBI Taxonomy" id="2575442"/>
    <lineage>
        <taxon>Bacteria</taxon>
        <taxon>Bacillati</taxon>
        <taxon>Actinomycetota</taxon>
        <taxon>Actinomycetes</taxon>
        <taxon>Streptosporangiales</taxon>
        <taxon>Streptosporangiaceae</taxon>
        <taxon>Herbidospora</taxon>
    </lineage>
</organism>
<proteinExistence type="predicted"/>
<dbReference type="AlphaFoldDB" id="A0A4V5V126"/>
<dbReference type="RefSeq" id="WP_137245972.1">
    <property type="nucleotide sequence ID" value="NZ_SZQA01000003.1"/>
</dbReference>
<protein>
    <submittedName>
        <fullName evidence="2">Uncharacterized protein</fullName>
    </submittedName>
</protein>